<protein>
    <submittedName>
        <fullName evidence="4">Coiled-coil domain-containing protein 142</fullName>
    </submittedName>
</protein>
<evidence type="ECO:0000313" key="2">
    <source>
        <dbReference type="EMBL" id="VDP69508.1"/>
    </source>
</evidence>
<name>A0A183A8Z8_9TREM</name>
<gene>
    <name evidence="2" type="ORF">ECPE_LOCUS3433</name>
</gene>
<evidence type="ECO:0000313" key="3">
    <source>
        <dbReference type="Proteomes" id="UP000272942"/>
    </source>
</evidence>
<proteinExistence type="predicted"/>
<accession>A0A183A8Z8</accession>
<dbReference type="OrthoDB" id="6234645at2759"/>
<sequence>MSGFNVASHSPCQTNRFETLIRHIELLSESIMRDVRIDLSLDQLEGREHVMFTQTKSIVKIVEKLRELFQITQTPKLIDYLNESYPDQWSPSFLLKNIETSCSQANHVRMNLIDLIDRLPKFVRDVQNTLYHTLTGHSTTLVRQWIDAKALKAVQDKRHLLNQSKLQLDQLRSRLERNMNTDLQLIRFRRRESSERLYPQVNVYPLSTLNFPTVVSRT</sequence>
<evidence type="ECO:0000256" key="1">
    <source>
        <dbReference type="SAM" id="Coils"/>
    </source>
</evidence>
<dbReference type="AlphaFoldDB" id="A0A183A8Z8"/>
<organism evidence="4">
    <name type="scientific">Echinostoma caproni</name>
    <dbReference type="NCBI Taxonomy" id="27848"/>
    <lineage>
        <taxon>Eukaryota</taxon>
        <taxon>Metazoa</taxon>
        <taxon>Spiralia</taxon>
        <taxon>Lophotrochozoa</taxon>
        <taxon>Platyhelminthes</taxon>
        <taxon>Trematoda</taxon>
        <taxon>Digenea</taxon>
        <taxon>Plagiorchiida</taxon>
        <taxon>Echinostomata</taxon>
        <taxon>Echinostomatoidea</taxon>
        <taxon>Echinostomatidae</taxon>
        <taxon>Echinostoma</taxon>
    </lineage>
</organism>
<reference evidence="4" key="1">
    <citation type="submission" date="2016-06" db="UniProtKB">
        <authorList>
            <consortium name="WormBaseParasite"/>
        </authorList>
    </citation>
    <scope>IDENTIFICATION</scope>
</reference>
<dbReference type="Proteomes" id="UP000272942">
    <property type="component" value="Unassembled WGS sequence"/>
</dbReference>
<keyword evidence="3" id="KW-1185">Reference proteome</keyword>
<evidence type="ECO:0000313" key="4">
    <source>
        <dbReference type="WBParaSite" id="ECPE_0000343601-mRNA-1"/>
    </source>
</evidence>
<feature type="coiled-coil region" evidence="1">
    <location>
        <begin position="154"/>
        <end position="181"/>
    </location>
</feature>
<keyword evidence="1" id="KW-0175">Coiled coil</keyword>
<dbReference type="WBParaSite" id="ECPE_0000343601-mRNA-1">
    <property type="protein sequence ID" value="ECPE_0000343601-mRNA-1"/>
    <property type="gene ID" value="ECPE_0000343601"/>
</dbReference>
<reference evidence="2 3" key="2">
    <citation type="submission" date="2018-11" db="EMBL/GenBank/DDBJ databases">
        <authorList>
            <consortium name="Pathogen Informatics"/>
        </authorList>
    </citation>
    <scope>NUCLEOTIDE SEQUENCE [LARGE SCALE GENOMIC DNA]</scope>
    <source>
        <strain evidence="2 3">Egypt</strain>
    </source>
</reference>
<dbReference type="EMBL" id="UZAN01040398">
    <property type="protein sequence ID" value="VDP69508.1"/>
    <property type="molecule type" value="Genomic_DNA"/>
</dbReference>